<dbReference type="Proteomes" id="UP001164539">
    <property type="component" value="Chromosome 4"/>
</dbReference>
<dbReference type="EMBL" id="CM051397">
    <property type="protein sequence ID" value="KAJ4721535.1"/>
    <property type="molecule type" value="Genomic_DNA"/>
</dbReference>
<proteinExistence type="predicted"/>
<accession>A0ACC1YD31</accession>
<gene>
    <name evidence="1" type="ORF">OWV82_009211</name>
</gene>
<name>A0ACC1YD31_MELAZ</name>
<protein>
    <submittedName>
        <fullName evidence="1">Disease resistance protein</fullName>
    </submittedName>
</protein>
<sequence>MESTFQNLEILKVLNCQNLTNLLPSRPSFQHLKELQISGCRKLVNLVTSTTAKSLVQLVKMRVDRCSGMTEVVVAAATTASEVDNIIFSKLKSLTLEKLESLASFCLGNCTFKFSSLEYLRVIDCPKMKIFSRGELSTPRVKVRYGRGVGEWRWDSDLNTTIQQLHEQKVRIVF</sequence>
<evidence type="ECO:0000313" key="1">
    <source>
        <dbReference type="EMBL" id="KAJ4721535.1"/>
    </source>
</evidence>
<organism evidence="1 2">
    <name type="scientific">Melia azedarach</name>
    <name type="common">Chinaberry tree</name>
    <dbReference type="NCBI Taxonomy" id="155640"/>
    <lineage>
        <taxon>Eukaryota</taxon>
        <taxon>Viridiplantae</taxon>
        <taxon>Streptophyta</taxon>
        <taxon>Embryophyta</taxon>
        <taxon>Tracheophyta</taxon>
        <taxon>Spermatophyta</taxon>
        <taxon>Magnoliopsida</taxon>
        <taxon>eudicotyledons</taxon>
        <taxon>Gunneridae</taxon>
        <taxon>Pentapetalae</taxon>
        <taxon>rosids</taxon>
        <taxon>malvids</taxon>
        <taxon>Sapindales</taxon>
        <taxon>Meliaceae</taxon>
        <taxon>Melia</taxon>
    </lineage>
</organism>
<reference evidence="1 2" key="1">
    <citation type="journal article" date="2023" name="Science">
        <title>Complex scaffold remodeling in plant triterpene biosynthesis.</title>
        <authorList>
            <person name="De La Pena R."/>
            <person name="Hodgson H."/>
            <person name="Liu J.C."/>
            <person name="Stephenson M.J."/>
            <person name="Martin A.C."/>
            <person name="Owen C."/>
            <person name="Harkess A."/>
            <person name="Leebens-Mack J."/>
            <person name="Jimenez L.E."/>
            <person name="Osbourn A."/>
            <person name="Sattely E.S."/>
        </authorList>
    </citation>
    <scope>NUCLEOTIDE SEQUENCE [LARGE SCALE GENOMIC DNA]</scope>
    <source>
        <strain evidence="2">cv. JPN11</strain>
        <tissue evidence="1">Leaf</tissue>
    </source>
</reference>
<keyword evidence="2" id="KW-1185">Reference proteome</keyword>
<comment type="caution">
    <text evidence="1">The sequence shown here is derived from an EMBL/GenBank/DDBJ whole genome shotgun (WGS) entry which is preliminary data.</text>
</comment>
<evidence type="ECO:0000313" key="2">
    <source>
        <dbReference type="Proteomes" id="UP001164539"/>
    </source>
</evidence>